<evidence type="ECO:0000313" key="1">
    <source>
        <dbReference type="EMBL" id="HGU53721.1"/>
    </source>
</evidence>
<sequence length="91" mass="10581">MRIVYLMKNKLDGNLKLLLAELLTNSGSHLDTTVENISRKYQLRRDETESFIRKLQKRGLAFISQGRFCLTPKGIVFVLTLIEGKGYHERR</sequence>
<name>A0A7V4KEK4_FERPE</name>
<reference evidence="1" key="1">
    <citation type="journal article" date="2020" name="mSystems">
        <title>Genome- and Community-Level Interaction Insights into Carbon Utilization and Element Cycling Functions of Hydrothermarchaeota in Hydrothermal Sediment.</title>
        <authorList>
            <person name="Zhou Z."/>
            <person name="Liu Y."/>
            <person name="Xu W."/>
            <person name="Pan J."/>
            <person name="Luo Z.H."/>
            <person name="Li M."/>
        </authorList>
    </citation>
    <scope>NUCLEOTIDE SEQUENCE [LARGE SCALE GENOMIC DNA]</scope>
    <source>
        <strain evidence="1">SpSt-61</strain>
    </source>
</reference>
<evidence type="ECO:0008006" key="2">
    <source>
        <dbReference type="Google" id="ProtNLM"/>
    </source>
</evidence>
<accession>A0A7V4KEK4</accession>
<comment type="caution">
    <text evidence="1">The sequence shown here is derived from an EMBL/GenBank/DDBJ whole genome shotgun (WGS) entry which is preliminary data.</text>
</comment>
<organism evidence="1">
    <name type="scientific">Fervidobacterium pennivorans</name>
    <dbReference type="NCBI Taxonomy" id="93466"/>
    <lineage>
        <taxon>Bacteria</taxon>
        <taxon>Thermotogati</taxon>
        <taxon>Thermotogota</taxon>
        <taxon>Thermotogae</taxon>
        <taxon>Thermotogales</taxon>
        <taxon>Fervidobacteriaceae</taxon>
        <taxon>Fervidobacterium</taxon>
    </lineage>
</organism>
<dbReference type="EMBL" id="DSZZ01000443">
    <property type="protein sequence ID" value="HGU53721.1"/>
    <property type="molecule type" value="Genomic_DNA"/>
</dbReference>
<gene>
    <name evidence="1" type="ORF">ENT78_09425</name>
</gene>
<protein>
    <recommendedName>
        <fullName evidence="2">ArnR1-like winged helix-turn-helix domain-containing protein</fullName>
    </recommendedName>
</protein>
<dbReference type="AlphaFoldDB" id="A0A7V4KEK4"/>
<proteinExistence type="predicted"/>